<comment type="caution">
    <text evidence="2">The sequence shown here is derived from an EMBL/GenBank/DDBJ whole genome shotgun (WGS) entry which is preliminary data.</text>
</comment>
<organism evidence="2">
    <name type="scientific">mine drainage metagenome</name>
    <dbReference type="NCBI Taxonomy" id="410659"/>
    <lineage>
        <taxon>unclassified sequences</taxon>
        <taxon>metagenomes</taxon>
        <taxon>ecological metagenomes</taxon>
    </lineage>
</organism>
<reference evidence="2" key="1">
    <citation type="submission" date="2013-08" db="EMBL/GenBank/DDBJ databases">
        <authorList>
            <person name="Mendez C."/>
            <person name="Richter M."/>
            <person name="Ferrer M."/>
            <person name="Sanchez J."/>
        </authorList>
    </citation>
    <scope>NUCLEOTIDE SEQUENCE</scope>
</reference>
<reference evidence="2" key="2">
    <citation type="journal article" date="2014" name="ISME J.">
        <title>Microbial stratification in low pH oxic and suboxic macroscopic growths along an acid mine drainage.</title>
        <authorList>
            <person name="Mendez-Garcia C."/>
            <person name="Mesa V."/>
            <person name="Sprenger R.R."/>
            <person name="Richter M."/>
            <person name="Diez M.S."/>
            <person name="Solano J."/>
            <person name="Bargiela R."/>
            <person name="Golyshina O.V."/>
            <person name="Manteca A."/>
            <person name="Ramos J.L."/>
            <person name="Gallego J.R."/>
            <person name="Llorente I."/>
            <person name="Martins Dos Santos V.A."/>
            <person name="Jensen O.N."/>
            <person name="Pelaez A.I."/>
            <person name="Sanchez J."/>
            <person name="Ferrer M."/>
        </authorList>
    </citation>
    <scope>NUCLEOTIDE SEQUENCE</scope>
</reference>
<accession>T1BM49</accession>
<gene>
    <name evidence="2" type="ORF">B1B_04774</name>
</gene>
<feature type="non-terminal residue" evidence="2">
    <location>
        <position position="1"/>
    </location>
</feature>
<keyword evidence="1" id="KW-0732">Signal</keyword>
<dbReference type="PANTHER" id="PTHR30006">
    <property type="entry name" value="THIAMINE-BINDING PERIPLASMIC PROTEIN-RELATED"/>
    <property type="match status" value="1"/>
</dbReference>
<dbReference type="AlphaFoldDB" id="T1BM49"/>
<dbReference type="Gene3D" id="3.40.190.10">
    <property type="entry name" value="Periplasmic binding protein-like II"/>
    <property type="match status" value="1"/>
</dbReference>
<proteinExistence type="predicted"/>
<name>T1BM49_9ZZZZ</name>
<dbReference type="SUPFAM" id="SSF53850">
    <property type="entry name" value="Periplasmic binding protein-like II"/>
    <property type="match status" value="1"/>
</dbReference>
<dbReference type="EMBL" id="AUZY01002996">
    <property type="protein sequence ID" value="EQD70852.1"/>
    <property type="molecule type" value="Genomic_DNA"/>
</dbReference>
<dbReference type="Pfam" id="PF13416">
    <property type="entry name" value="SBP_bac_8"/>
    <property type="match status" value="1"/>
</dbReference>
<protein>
    <submittedName>
        <fullName evidence="2">Extracellular solute-binding protein family 1</fullName>
    </submittedName>
</protein>
<dbReference type="InterPro" id="IPR006059">
    <property type="entry name" value="SBP"/>
</dbReference>
<sequence length="274" mass="29719">LAKIQAEINNPQWGLLWVDGDEAFAALDKQHYLVRGFEPKADWTAAALRVLPPDHSYVPTGFTAMPALVYNSAVVASPPTSWHQLLQPQWKNAVGMNNPAVSGPTYPFVAGMMQSLGGVAQGESYFSQLKANGLKIYPTNKPTLAALIQGQIKVALVQNSAGIGAAYQDKSLKLAYLNPVTLLPSIIGIDGKASAQEQLEAKEFVNFVFSAAGQHQRLIGDPHGDSLFWPVVKGYRQLAAVPPFSSIPYQVLNAYTWGPREASIDEWFSNNIVA</sequence>
<evidence type="ECO:0000313" key="2">
    <source>
        <dbReference type="EMBL" id="EQD70852.1"/>
    </source>
</evidence>
<evidence type="ECO:0000256" key="1">
    <source>
        <dbReference type="ARBA" id="ARBA00022729"/>
    </source>
</evidence>